<feature type="transmembrane region" description="Helical" evidence="1">
    <location>
        <begin position="137"/>
        <end position="157"/>
    </location>
</feature>
<keyword evidence="1" id="KW-1133">Transmembrane helix</keyword>
<gene>
    <name evidence="2" type="ORF">D6201_08450</name>
</gene>
<dbReference type="Pfam" id="PF06966">
    <property type="entry name" value="DUF1295"/>
    <property type="match status" value="1"/>
</dbReference>
<feature type="transmembrane region" description="Helical" evidence="1">
    <location>
        <begin position="6"/>
        <end position="27"/>
    </location>
</feature>
<dbReference type="Gene3D" id="1.20.120.1630">
    <property type="match status" value="1"/>
</dbReference>
<keyword evidence="1" id="KW-0472">Membrane</keyword>
<dbReference type="PROSITE" id="PS50244">
    <property type="entry name" value="S5A_REDUCTASE"/>
    <property type="match status" value="1"/>
</dbReference>
<dbReference type="RefSeq" id="WP_120048387.1">
    <property type="nucleotide sequence ID" value="NZ_RAHX01000001.1"/>
</dbReference>
<sequence length="265" mass="29182">MTDALTVNGALLVCAVLGLWVISAAIGKASFVDSVWGFAMAGLALASFMQLTDQGSAAALLLAMVAAWGVRLGVHLLRRYWRNGEDARYRNMLPPPEDRFSFALTSLWKVWLLQAALIMLVSSPAQVGILAASDAPITAWALPGIALYLLGIFFEWVGDWQLARFKADPSNEGKVMNEGLWRYTRHPNYFGDACAWWGIWLVAASVDLSAALWTLPGPIFLTFTLVKWSGAAMTEDAMDEKYGDDFARYKRRTSAFIPMPPKEPA</sequence>
<feature type="transmembrane region" description="Helical" evidence="1">
    <location>
        <begin position="34"/>
        <end position="51"/>
    </location>
</feature>
<dbReference type="PANTHER" id="PTHR32251">
    <property type="entry name" value="3-OXO-5-ALPHA-STEROID 4-DEHYDROGENASE"/>
    <property type="match status" value="1"/>
</dbReference>
<evidence type="ECO:0000313" key="2">
    <source>
        <dbReference type="EMBL" id="RJY09379.1"/>
    </source>
</evidence>
<protein>
    <submittedName>
        <fullName evidence="2">DUF1295 domain-containing protein</fullName>
    </submittedName>
</protein>
<reference evidence="2 3" key="1">
    <citation type="journal article" date="2017" name="Int. J. Syst. Evol. Microbiol.">
        <title>Erythrobacter aquimixticola sp. nov., isolated from the junction between the ocean and a freshwater spring.</title>
        <authorList>
            <person name="Park S."/>
            <person name="Jung Y.T."/>
            <person name="Choi S.J."/>
            <person name="Yoon J.H."/>
        </authorList>
    </citation>
    <scope>NUCLEOTIDE SEQUENCE [LARGE SCALE GENOMIC DNA]</scope>
    <source>
        <strain evidence="2 3">JSSK-14</strain>
    </source>
</reference>
<accession>A0A419RUC2</accession>
<dbReference type="OrthoDB" id="9779233at2"/>
<name>A0A419RUC2_9SPHN</name>
<dbReference type="GO" id="GO:0016020">
    <property type="term" value="C:membrane"/>
    <property type="evidence" value="ECO:0007669"/>
    <property type="project" value="TreeGrafter"/>
</dbReference>
<evidence type="ECO:0000256" key="1">
    <source>
        <dbReference type="SAM" id="Phobius"/>
    </source>
</evidence>
<proteinExistence type="predicted"/>
<dbReference type="InterPro" id="IPR010721">
    <property type="entry name" value="UstE-like"/>
</dbReference>
<keyword evidence="1" id="KW-0812">Transmembrane</keyword>
<feature type="transmembrane region" description="Helical" evidence="1">
    <location>
        <begin position="102"/>
        <end position="125"/>
    </location>
</feature>
<comment type="caution">
    <text evidence="2">The sequence shown here is derived from an EMBL/GenBank/DDBJ whole genome shotgun (WGS) entry which is preliminary data.</text>
</comment>
<dbReference type="AlphaFoldDB" id="A0A419RUC2"/>
<dbReference type="Proteomes" id="UP000285232">
    <property type="component" value="Unassembled WGS sequence"/>
</dbReference>
<evidence type="ECO:0000313" key="3">
    <source>
        <dbReference type="Proteomes" id="UP000285232"/>
    </source>
</evidence>
<feature type="transmembrane region" description="Helical" evidence="1">
    <location>
        <begin position="57"/>
        <end position="81"/>
    </location>
</feature>
<dbReference type="EMBL" id="RAHX01000001">
    <property type="protein sequence ID" value="RJY09379.1"/>
    <property type="molecule type" value="Genomic_DNA"/>
</dbReference>
<keyword evidence="3" id="KW-1185">Reference proteome</keyword>
<organism evidence="2 3">
    <name type="scientific">Aurantiacibacter aquimixticola</name>
    <dbReference type="NCBI Taxonomy" id="1958945"/>
    <lineage>
        <taxon>Bacteria</taxon>
        <taxon>Pseudomonadati</taxon>
        <taxon>Pseudomonadota</taxon>
        <taxon>Alphaproteobacteria</taxon>
        <taxon>Sphingomonadales</taxon>
        <taxon>Erythrobacteraceae</taxon>
        <taxon>Aurantiacibacter</taxon>
    </lineage>
</organism>
<dbReference type="PANTHER" id="PTHR32251:SF17">
    <property type="entry name" value="STEROID 5-ALPHA REDUCTASE C-TERMINAL DOMAIN-CONTAINING PROTEIN"/>
    <property type="match status" value="1"/>
</dbReference>